<dbReference type="AlphaFoldDB" id="A0A3S9B338"/>
<protein>
    <submittedName>
        <fullName evidence="3">PhzF family phenazine biosynthesis protein</fullName>
    </submittedName>
</protein>
<dbReference type="InterPro" id="IPR003719">
    <property type="entry name" value="Phenazine_PhzF-like"/>
</dbReference>
<dbReference type="OrthoDB" id="9788221at2"/>
<dbReference type="PANTHER" id="PTHR13774:SF32">
    <property type="entry name" value="ANTISENSE-ENHANCING SEQUENCE 1"/>
    <property type="match status" value="1"/>
</dbReference>
<feature type="active site" evidence="2">
    <location>
        <position position="49"/>
    </location>
</feature>
<sequence>MQSQARPYAIFDVFSDRALAGNPLAVVFEADGLDDAALQGIAAEFNLSETVFVLSPQNAHHTAHLRIFTPVQELPFAGHPTVGAAVALAHRRKGSTENGAGHCDTVLMLEERAGNIRAVVSMRNHAVDDRPAGFAEFDLPRLPRQVDCIVKRDQVADALGINPGSVGFENHVVSVWSAGVPYVLIPVRDRTIAENCQCDPARWEALAPIDEGILASAFVYCRGGIDHSADFHARMFAPCSGTPEDPATGSAVAALAGAVNAFDDLLDGHHSRIVEQGIEMGRPSKIHLHMDVTAGRITRARLGGAAVRVAEGLLYV</sequence>
<name>A0A3S9B338_9HYPH</name>
<keyword evidence="4" id="KW-1185">Reference proteome</keyword>
<dbReference type="GO" id="GO:0005737">
    <property type="term" value="C:cytoplasm"/>
    <property type="evidence" value="ECO:0007669"/>
    <property type="project" value="TreeGrafter"/>
</dbReference>
<evidence type="ECO:0000313" key="3">
    <source>
        <dbReference type="EMBL" id="AZN71343.1"/>
    </source>
</evidence>
<evidence type="ECO:0000256" key="1">
    <source>
        <dbReference type="ARBA" id="ARBA00008270"/>
    </source>
</evidence>
<proteinExistence type="inferred from homology"/>
<dbReference type="EMBL" id="CP032509">
    <property type="protein sequence ID" value="AZN71343.1"/>
    <property type="molecule type" value="Genomic_DNA"/>
</dbReference>
<accession>A0A3S9B338</accession>
<evidence type="ECO:0000313" key="4">
    <source>
        <dbReference type="Proteomes" id="UP000268192"/>
    </source>
</evidence>
<dbReference type="PIRSF" id="PIRSF016184">
    <property type="entry name" value="PhzC_PhzF"/>
    <property type="match status" value="1"/>
</dbReference>
<dbReference type="GO" id="GO:0016853">
    <property type="term" value="F:isomerase activity"/>
    <property type="evidence" value="ECO:0007669"/>
    <property type="project" value="TreeGrafter"/>
</dbReference>
<reference evidence="3 4" key="1">
    <citation type="submission" date="2018-09" db="EMBL/GenBank/DDBJ databases">
        <title>Marinorhizobium profundi gen. nov., sp. nov., isolated from a deep-sea sediment sample from the New Britain Trench and proposal of Marinorhizobiaceae fam. nov. in the order Rhizobiales of the class Alphaproteobacteria.</title>
        <authorList>
            <person name="Cao J."/>
        </authorList>
    </citation>
    <scope>NUCLEOTIDE SEQUENCE [LARGE SCALE GENOMIC DNA]</scope>
    <source>
        <strain evidence="3 4">WS11</strain>
    </source>
</reference>
<dbReference type="RefSeq" id="WP_126012979.1">
    <property type="nucleotide sequence ID" value="NZ_CP032509.1"/>
</dbReference>
<dbReference type="SUPFAM" id="SSF54506">
    <property type="entry name" value="Diaminopimelate epimerase-like"/>
    <property type="match status" value="1"/>
</dbReference>
<dbReference type="Proteomes" id="UP000268192">
    <property type="component" value="Chromosome"/>
</dbReference>
<evidence type="ECO:0000256" key="2">
    <source>
        <dbReference type="PIRSR" id="PIRSR016184-1"/>
    </source>
</evidence>
<dbReference type="KEGG" id="abaw:D5400_08735"/>
<comment type="similarity">
    <text evidence="1">Belongs to the PhzF family.</text>
</comment>
<dbReference type="NCBIfam" id="TIGR00654">
    <property type="entry name" value="PhzF_family"/>
    <property type="match status" value="1"/>
</dbReference>
<dbReference type="PANTHER" id="PTHR13774">
    <property type="entry name" value="PHENAZINE BIOSYNTHESIS PROTEIN"/>
    <property type="match status" value="1"/>
</dbReference>
<dbReference type="Pfam" id="PF02567">
    <property type="entry name" value="PhzC-PhzF"/>
    <property type="match status" value="1"/>
</dbReference>
<dbReference type="Gene3D" id="3.10.310.10">
    <property type="entry name" value="Diaminopimelate Epimerase, Chain A, domain 1"/>
    <property type="match status" value="2"/>
</dbReference>
<gene>
    <name evidence="3" type="ORF">D5400_08735</name>
</gene>
<organism evidence="3 4">
    <name type="scientific">Georhizobium profundi</name>
    <dbReference type="NCBI Taxonomy" id="2341112"/>
    <lineage>
        <taxon>Bacteria</taxon>
        <taxon>Pseudomonadati</taxon>
        <taxon>Pseudomonadota</taxon>
        <taxon>Alphaproteobacteria</taxon>
        <taxon>Hyphomicrobiales</taxon>
        <taxon>Rhizobiaceae</taxon>
        <taxon>Georhizobium</taxon>
    </lineage>
</organism>